<protein>
    <submittedName>
        <fullName evidence="2">Uncharacterized protein</fullName>
    </submittedName>
</protein>
<comment type="caution">
    <text evidence="2">The sequence shown here is derived from an EMBL/GenBank/DDBJ whole genome shotgun (WGS) entry which is preliminary data.</text>
</comment>
<reference evidence="2" key="1">
    <citation type="journal article" date="2015" name="Nature">
        <title>Complex archaea that bridge the gap between prokaryotes and eukaryotes.</title>
        <authorList>
            <person name="Spang A."/>
            <person name="Saw J.H."/>
            <person name="Jorgensen S.L."/>
            <person name="Zaremba-Niedzwiedzka K."/>
            <person name="Martijn J."/>
            <person name="Lind A.E."/>
            <person name="van Eijk R."/>
            <person name="Schleper C."/>
            <person name="Guy L."/>
            <person name="Ettema T.J."/>
        </authorList>
    </citation>
    <scope>NUCLEOTIDE SEQUENCE</scope>
</reference>
<evidence type="ECO:0000256" key="1">
    <source>
        <dbReference type="SAM" id="MobiDB-lite"/>
    </source>
</evidence>
<evidence type="ECO:0000313" key="2">
    <source>
        <dbReference type="EMBL" id="KKN12831.1"/>
    </source>
</evidence>
<organism evidence="2">
    <name type="scientific">marine sediment metagenome</name>
    <dbReference type="NCBI Taxonomy" id="412755"/>
    <lineage>
        <taxon>unclassified sequences</taxon>
        <taxon>metagenomes</taxon>
        <taxon>ecological metagenomes</taxon>
    </lineage>
</organism>
<dbReference type="AlphaFoldDB" id="A0A0F9QI65"/>
<sequence length="90" mass="9924">MPNLELTVAELRALHAAGMQGIFAGPRVRNELEPWALAFRRAWRKIVNAIELVDALAELTRTLARAGNNDEQIGENLNPLPMPPLGRGDD</sequence>
<name>A0A0F9QI65_9ZZZZ</name>
<accession>A0A0F9QI65</accession>
<proteinExistence type="predicted"/>
<feature type="region of interest" description="Disordered" evidence="1">
    <location>
        <begin position="67"/>
        <end position="90"/>
    </location>
</feature>
<gene>
    <name evidence="2" type="ORF">LCGC14_1012420</name>
</gene>
<dbReference type="EMBL" id="LAZR01003988">
    <property type="protein sequence ID" value="KKN12831.1"/>
    <property type="molecule type" value="Genomic_DNA"/>
</dbReference>